<name>A0ABT8ZW95_9SPHN</name>
<evidence type="ECO:0000313" key="2">
    <source>
        <dbReference type="Proteomes" id="UP001176468"/>
    </source>
</evidence>
<evidence type="ECO:0000313" key="1">
    <source>
        <dbReference type="EMBL" id="MDO7840742.1"/>
    </source>
</evidence>
<reference evidence="1" key="1">
    <citation type="submission" date="2023-07" db="EMBL/GenBank/DDBJ databases">
        <authorList>
            <person name="Kim M.K."/>
        </authorList>
    </citation>
    <scope>NUCLEOTIDE SEQUENCE</scope>
    <source>
        <strain evidence="1">CA1-15</strain>
    </source>
</reference>
<dbReference type="EMBL" id="JAUQSZ010000001">
    <property type="protein sequence ID" value="MDO7840742.1"/>
    <property type="molecule type" value="Genomic_DNA"/>
</dbReference>
<protein>
    <submittedName>
        <fullName evidence="1">Uncharacterized protein</fullName>
    </submittedName>
</protein>
<keyword evidence="2" id="KW-1185">Reference proteome</keyword>
<accession>A0ABT8ZW95</accession>
<dbReference type="RefSeq" id="WP_304558943.1">
    <property type="nucleotide sequence ID" value="NZ_JAUQSZ010000001.1"/>
</dbReference>
<proteinExistence type="predicted"/>
<gene>
    <name evidence="1" type="ORF">Q5H94_00245</name>
</gene>
<dbReference type="Proteomes" id="UP001176468">
    <property type="component" value="Unassembled WGS sequence"/>
</dbReference>
<sequence length="69" mass="7470">MRTVSANASVRLYHLSDADAAAETLFYGPLDAALAVARQQSEAVQDNLWLATENDVVAYLDIEDGGRDD</sequence>
<organism evidence="1 2">
    <name type="scientific">Sphingomonas immobilis</name>
    <dbReference type="NCBI Taxonomy" id="3063997"/>
    <lineage>
        <taxon>Bacteria</taxon>
        <taxon>Pseudomonadati</taxon>
        <taxon>Pseudomonadota</taxon>
        <taxon>Alphaproteobacteria</taxon>
        <taxon>Sphingomonadales</taxon>
        <taxon>Sphingomonadaceae</taxon>
        <taxon>Sphingomonas</taxon>
    </lineage>
</organism>
<comment type="caution">
    <text evidence="1">The sequence shown here is derived from an EMBL/GenBank/DDBJ whole genome shotgun (WGS) entry which is preliminary data.</text>
</comment>